<evidence type="ECO:0000256" key="1">
    <source>
        <dbReference type="SAM" id="MobiDB-lite"/>
    </source>
</evidence>
<feature type="compositionally biased region" description="Basic and acidic residues" evidence="1">
    <location>
        <begin position="19"/>
        <end position="44"/>
    </location>
</feature>
<dbReference type="SMART" id="SM00347">
    <property type="entry name" value="HTH_MARR"/>
    <property type="match status" value="1"/>
</dbReference>
<keyword evidence="4" id="KW-1185">Reference proteome</keyword>
<dbReference type="InterPro" id="IPR036390">
    <property type="entry name" value="WH_DNA-bd_sf"/>
</dbReference>
<accession>A0ABQ4FYS9</accession>
<sequence length="209" mass="21940">MSPLMSLPTGRPGGPAWEDAPRESDDLVPERGPDDGGPEDRAVWEGEPEDGGPEGAARGGDDLADAAWRVEKASLALVEMTLNAVAEQSELSLTQLRVLLAVDRHGPLNLSTLAARLAMSISAAGRLVARLDAAGLVARLLAPHSRREISITVTPLGRRSLDELRAARRRDIAAALDILSPATRRTLADTLTELTAAAGSVRPGGDGRP</sequence>
<evidence type="ECO:0000259" key="2">
    <source>
        <dbReference type="PROSITE" id="PS50995"/>
    </source>
</evidence>
<name>A0ABQ4FYS9_9ACTN</name>
<dbReference type="Proteomes" id="UP000603904">
    <property type="component" value="Unassembled WGS sequence"/>
</dbReference>
<gene>
    <name evidence="3" type="ORF">Mco01_29300</name>
</gene>
<organism evidence="3 4">
    <name type="scientific">Microbispora corallina</name>
    <dbReference type="NCBI Taxonomy" id="83302"/>
    <lineage>
        <taxon>Bacteria</taxon>
        <taxon>Bacillati</taxon>
        <taxon>Actinomycetota</taxon>
        <taxon>Actinomycetes</taxon>
        <taxon>Streptosporangiales</taxon>
        <taxon>Streptosporangiaceae</taxon>
        <taxon>Microbispora</taxon>
    </lineage>
</organism>
<dbReference type="EMBL" id="BOOC01000011">
    <property type="protein sequence ID" value="GIH39930.1"/>
    <property type="molecule type" value="Genomic_DNA"/>
</dbReference>
<dbReference type="Pfam" id="PF12802">
    <property type="entry name" value="MarR_2"/>
    <property type="match status" value="1"/>
</dbReference>
<dbReference type="PROSITE" id="PS50995">
    <property type="entry name" value="HTH_MARR_2"/>
    <property type="match status" value="1"/>
</dbReference>
<dbReference type="Gene3D" id="1.10.10.10">
    <property type="entry name" value="Winged helix-like DNA-binding domain superfamily/Winged helix DNA-binding domain"/>
    <property type="match status" value="1"/>
</dbReference>
<protein>
    <recommendedName>
        <fullName evidence="2">HTH marR-type domain-containing protein</fullName>
    </recommendedName>
</protein>
<dbReference type="PANTHER" id="PTHR33164:SF94">
    <property type="entry name" value="TRANSCRIPTIONAL REGULATORY PROTEIN-RELATED"/>
    <property type="match status" value="1"/>
</dbReference>
<comment type="caution">
    <text evidence="3">The sequence shown here is derived from an EMBL/GenBank/DDBJ whole genome shotgun (WGS) entry which is preliminary data.</text>
</comment>
<evidence type="ECO:0000313" key="3">
    <source>
        <dbReference type="EMBL" id="GIH39930.1"/>
    </source>
</evidence>
<dbReference type="InterPro" id="IPR039422">
    <property type="entry name" value="MarR/SlyA-like"/>
</dbReference>
<feature type="region of interest" description="Disordered" evidence="1">
    <location>
        <begin position="1"/>
        <end position="60"/>
    </location>
</feature>
<evidence type="ECO:0000313" key="4">
    <source>
        <dbReference type="Proteomes" id="UP000603904"/>
    </source>
</evidence>
<feature type="domain" description="HTH marR-type" evidence="2">
    <location>
        <begin position="63"/>
        <end position="196"/>
    </location>
</feature>
<proteinExistence type="predicted"/>
<reference evidence="3 4" key="1">
    <citation type="submission" date="2021-01" db="EMBL/GenBank/DDBJ databases">
        <title>Whole genome shotgun sequence of Microbispora corallina NBRC 16416.</title>
        <authorList>
            <person name="Komaki H."/>
            <person name="Tamura T."/>
        </authorList>
    </citation>
    <scope>NUCLEOTIDE SEQUENCE [LARGE SCALE GENOMIC DNA]</scope>
    <source>
        <strain evidence="3 4">NBRC 16416</strain>
    </source>
</reference>
<dbReference type="InterPro" id="IPR000835">
    <property type="entry name" value="HTH_MarR-typ"/>
</dbReference>
<dbReference type="RefSeq" id="WP_204057413.1">
    <property type="nucleotide sequence ID" value="NZ_BAAAGP010000011.1"/>
</dbReference>
<dbReference type="InterPro" id="IPR036388">
    <property type="entry name" value="WH-like_DNA-bd_sf"/>
</dbReference>
<dbReference type="SUPFAM" id="SSF46785">
    <property type="entry name" value="Winged helix' DNA-binding domain"/>
    <property type="match status" value="1"/>
</dbReference>
<dbReference type="PANTHER" id="PTHR33164">
    <property type="entry name" value="TRANSCRIPTIONAL REGULATOR, MARR FAMILY"/>
    <property type="match status" value="1"/>
</dbReference>